<name>A0ABY9VVP5_9ACTN</name>
<protein>
    <submittedName>
        <fullName evidence="2">Acyl carrier protein</fullName>
    </submittedName>
</protein>
<keyword evidence="3" id="KW-1185">Reference proteome</keyword>
<dbReference type="InterPro" id="IPR009081">
    <property type="entry name" value="PP-bd_ACP"/>
</dbReference>
<evidence type="ECO:0000313" key="2">
    <source>
        <dbReference type="EMBL" id="WNF28002.1"/>
    </source>
</evidence>
<sequence length="94" mass="10300">MSETAVPLENAVDRDKAVEAIGSALREVLGREIPGLHEDLRLFDQVGLDSSGVFELLMGLEERLGIELDTDQLEMSHFESVRTLADFLLAETGA</sequence>
<evidence type="ECO:0000259" key="1">
    <source>
        <dbReference type="PROSITE" id="PS50075"/>
    </source>
</evidence>
<dbReference type="PROSITE" id="PS50075">
    <property type="entry name" value="CARRIER"/>
    <property type="match status" value="1"/>
</dbReference>
<dbReference type="InterPro" id="IPR036736">
    <property type="entry name" value="ACP-like_sf"/>
</dbReference>
<dbReference type="Gene3D" id="1.10.1200.10">
    <property type="entry name" value="ACP-like"/>
    <property type="match status" value="1"/>
</dbReference>
<dbReference type="SUPFAM" id="SSF47336">
    <property type="entry name" value="ACP-like"/>
    <property type="match status" value="1"/>
</dbReference>
<reference evidence="2 3" key="1">
    <citation type="submission" date="2023-09" db="EMBL/GenBank/DDBJ databases">
        <title>Genome completion map analysis of the actinomycetes C11-1.</title>
        <authorList>
            <person name="Qin P."/>
            <person name="Guan P."/>
        </authorList>
    </citation>
    <scope>NUCLEOTIDE SEQUENCE [LARGE SCALE GENOMIC DNA]</scope>
    <source>
        <strain evidence="2 3">C11-1</strain>
    </source>
</reference>
<accession>A0ABY9VVP5</accession>
<proteinExistence type="predicted"/>
<feature type="domain" description="Carrier" evidence="1">
    <location>
        <begin position="12"/>
        <end position="92"/>
    </location>
</feature>
<organism evidence="2 3">
    <name type="scientific">Streptomyces durocortorensis</name>
    <dbReference type="NCBI Taxonomy" id="2811104"/>
    <lineage>
        <taxon>Bacteria</taxon>
        <taxon>Bacillati</taxon>
        <taxon>Actinomycetota</taxon>
        <taxon>Actinomycetes</taxon>
        <taxon>Kitasatosporales</taxon>
        <taxon>Streptomycetaceae</taxon>
        <taxon>Streptomyces</taxon>
    </lineage>
</organism>
<gene>
    <name evidence="2" type="ORF">RI138_14840</name>
</gene>
<dbReference type="EMBL" id="CP134500">
    <property type="protein sequence ID" value="WNF28002.1"/>
    <property type="molecule type" value="Genomic_DNA"/>
</dbReference>
<evidence type="ECO:0000313" key="3">
    <source>
        <dbReference type="Proteomes" id="UP001303236"/>
    </source>
</evidence>
<dbReference type="Proteomes" id="UP001303236">
    <property type="component" value="Chromosome"/>
</dbReference>
<dbReference type="Pfam" id="PF00550">
    <property type="entry name" value="PP-binding"/>
    <property type="match status" value="1"/>
</dbReference>